<dbReference type="AlphaFoldDB" id="A0A380WWN2"/>
<dbReference type="PANTHER" id="PTHR34857:SF2">
    <property type="entry name" value="SLL0384 PROTEIN"/>
    <property type="match status" value="1"/>
</dbReference>
<sequence>MKLDFRTKLLLTIVVGVVVIEGSLVHNYYYLGMFLCFLPYIFALVDKRWSMLIKGVVVNTLAIVGNKYLLILPQNIRTMILNLYCGITMSVLPGFMMGYYTISTTTMSDLVYALKKIKFPDYIIIPISVMFRFFYSIKEDYQKINEAIYMHGLTAKNFFKDPARILEYKFVPLLMITSQTADNVSISAMTRGMKVGCERSSISNTRLKFFDYVFLVFSLLLIILFIRGKYARI</sequence>
<feature type="transmembrane region" description="Helical" evidence="6">
    <location>
        <begin position="49"/>
        <end position="69"/>
    </location>
</feature>
<dbReference type="Proteomes" id="UP000255124">
    <property type="component" value="Unassembled WGS sequence"/>
</dbReference>
<keyword evidence="5 6" id="KW-0472">Membrane</keyword>
<dbReference type="Pfam" id="PF02361">
    <property type="entry name" value="CbiQ"/>
    <property type="match status" value="1"/>
</dbReference>
<gene>
    <name evidence="7" type="ORF">NCTC9810_01544</name>
</gene>
<evidence type="ECO:0000313" key="7">
    <source>
        <dbReference type="EMBL" id="SUU93193.1"/>
    </source>
</evidence>
<dbReference type="GO" id="GO:0005886">
    <property type="term" value="C:plasma membrane"/>
    <property type="evidence" value="ECO:0007669"/>
    <property type="project" value="UniProtKB-ARBA"/>
</dbReference>
<reference evidence="7 8" key="1">
    <citation type="submission" date="2018-06" db="EMBL/GenBank/DDBJ databases">
        <authorList>
            <consortium name="Pathogen Informatics"/>
            <person name="Doyle S."/>
        </authorList>
    </citation>
    <scope>NUCLEOTIDE SEQUENCE [LARGE SCALE GENOMIC DNA]</scope>
    <source>
        <strain evidence="7 8">NCTC9810</strain>
    </source>
</reference>
<dbReference type="RefSeq" id="WP_115595735.1">
    <property type="nucleotide sequence ID" value="NZ_UFTA01000002.1"/>
</dbReference>
<proteinExistence type="predicted"/>
<accession>A0A380WWN2</accession>
<keyword evidence="3 6" id="KW-0812">Transmembrane</keyword>
<dbReference type="EMBL" id="UFTA01000002">
    <property type="protein sequence ID" value="SUU93193.1"/>
    <property type="molecule type" value="Genomic_DNA"/>
</dbReference>
<feature type="transmembrane region" description="Helical" evidence="6">
    <location>
        <begin position="209"/>
        <end position="226"/>
    </location>
</feature>
<dbReference type="InterPro" id="IPR051611">
    <property type="entry name" value="ECF_transporter_component"/>
</dbReference>
<dbReference type="CDD" id="cd16914">
    <property type="entry name" value="EcfT"/>
    <property type="match status" value="1"/>
</dbReference>
<keyword evidence="2" id="KW-1003">Cell membrane</keyword>
<name>A0A380WWN2_9FIRM</name>
<evidence type="ECO:0000256" key="5">
    <source>
        <dbReference type="ARBA" id="ARBA00023136"/>
    </source>
</evidence>
<feature type="transmembrane region" description="Helical" evidence="6">
    <location>
        <begin position="9"/>
        <end position="29"/>
    </location>
</feature>
<organism evidence="7 8">
    <name type="scientific">Anaerococcus octavius</name>
    <dbReference type="NCBI Taxonomy" id="54007"/>
    <lineage>
        <taxon>Bacteria</taxon>
        <taxon>Bacillati</taxon>
        <taxon>Bacillota</taxon>
        <taxon>Tissierellia</taxon>
        <taxon>Tissierellales</taxon>
        <taxon>Peptoniphilaceae</taxon>
        <taxon>Anaerococcus</taxon>
    </lineage>
</organism>
<evidence type="ECO:0000256" key="3">
    <source>
        <dbReference type="ARBA" id="ARBA00022692"/>
    </source>
</evidence>
<dbReference type="InterPro" id="IPR003339">
    <property type="entry name" value="ABC/ECF_trnsptr_transmembrane"/>
</dbReference>
<dbReference type="PANTHER" id="PTHR34857">
    <property type="entry name" value="SLL0384 PROTEIN"/>
    <property type="match status" value="1"/>
</dbReference>
<evidence type="ECO:0000256" key="4">
    <source>
        <dbReference type="ARBA" id="ARBA00022989"/>
    </source>
</evidence>
<evidence type="ECO:0000256" key="6">
    <source>
        <dbReference type="SAM" id="Phobius"/>
    </source>
</evidence>
<keyword evidence="4 6" id="KW-1133">Transmembrane helix</keyword>
<evidence type="ECO:0000256" key="2">
    <source>
        <dbReference type="ARBA" id="ARBA00022475"/>
    </source>
</evidence>
<dbReference type="OrthoDB" id="3730291at2"/>
<evidence type="ECO:0000256" key="1">
    <source>
        <dbReference type="ARBA" id="ARBA00004141"/>
    </source>
</evidence>
<comment type="subcellular location">
    <subcellularLocation>
        <location evidence="1">Membrane</location>
        <topology evidence="1">Multi-pass membrane protein</topology>
    </subcellularLocation>
</comment>
<evidence type="ECO:0000313" key="8">
    <source>
        <dbReference type="Proteomes" id="UP000255124"/>
    </source>
</evidence>
<protein>
    <submittedName>
        <fullName evidence="7">ABC-type cobalt transport system, permease component CbiQ and related transporters</fullName>
    </submittedName>
</protein>
<feature type="transmembrane region" description="Helical" evidence="6">
    <location>
        <begin position="119"/>
        <end position="135"/>
    </location>
</feature>
<feature type="transmembrane region" description="Helical" evidence="6">
    <location>
        <begin position="81"/>
        <end position="99"/>
    </location>
</feature>